<feature type="domain" description="Fido" evidence="8">
    <location>
        <begin position="54"/>
        <end position="191"/>
    </location>
</feature>
<evidence type="ECO:0000259" key="8">
    <source>
        <dbReference type="PROSITE" id="PS51459"/>
    </source>
</evidence>
<dbReference type="InterPro" id="IPR003812">
    <property type="entry name" value="Fido"/>
</dbReference>
<dbReference type="AlphaFoldDB" id="A0A1V9DP73"/>
<comment type="catalytic activity">
    <reaction evidence="6">
        <text>L-threonyl-[protein] + ATP = 3-O-(5'-adenylyl)-L-threonyl-[protein] + diphosphate</text>
        <dbReference type="Rhea" id="RHEA:54292"/>
        <dbReference type="Rhea" id="RHEA-COMP:11060"/>
        <dbReference type="Rhea" id="RHEA-COMP:13847"/>
        <dbReference type="ChEBI" id="CHEBI:30013"/>
        <dbReference type="ChEBI" id="CHEBI:30616"/>
        <dbReference type="ChEBI" id="CHEBI:33019"/>
        <dbReference type="ChEBI" id="CHEBI:138113"/>
        <dbReference type="EC" id="2.7.7.108"/>
    </reaction>
</comment>
<keyword evidence="4" id="KW-0067">ATP-binding</keyword>
<evidence type="ECO:0000313" key="10">
    <source>
        <dbReference type="Proteomes" id="UP000192769"/>
    </source>
</evidence>
<name>A0A1V9DP73_9GAMM</name>
<dbReference type="Pfam" id="PF02661">
    <property type="entry name" value="Fic"/>
    <property type="match status" value="1"/>
</dbReference>
<dbReference type="InterPro" id="IPR036597">
    <property type="entry name" value="Fido-like_dom_sf"/>
</dbReference>
<dbReference type="RefSeq" id="WP_081136605.1">
    <property type="nucleotide sequence ID" value="NZ_MWUE01000005.1"/>
</dbReference>
<reference evidence="9 10" key="1">
    <citation type="submission" date="2017-02" db="EMBL/GenBank/DDBJ databases">
        <title>Whole genome shotgun sequence of Pantoea agglomerans strain AS1 isolated from a cycad, Zamia floridana in Central Florida, USA.</title>
        <authorList>
            <person name="Lata P."/>
            <person name="Govindarajan S."/>
            <person name="Qi F."/>
            <person name="Li J.-L."/>
            <person name="Maurya S.K."/>
            <person name="Sahoo M.K."/>
        </authorList>
    </citation>
    <scope>NUCLEOTIDE SEQUENCE [LARGE SCALE GENOMIC DNA]</scope>
    <source>
        <strain evidence="9 10">AS1</strain>
    </source>
</reference>
<protein>
    <recommendedName>
        <fullName evidence="5">protein adenylyltransferase</fullName>
        <ecNumber evidence="5">2.7.7.108</ecNumber>
    </recommendedName>
</protein>
<keyword evidence="2" id="KW-0548">Nucleotidyltransferase</keyword>
<dbReference type="GO" id="GO:0070733">
    <property type="term" value="F:AMPylase activity"/>
    <property type="evidence" value="ECO:0007669"/>
    <property type="project" value="UniProtKB-EC"/>
</dbReference>
<comment type="caution">
    <text evidence="9">The sequence shown here is derived from an EMBL/GenBank/DDBJ whole genome shotgun (WGS) entry which is preliminary data.</text>
</comment>
<evidence type="ECO:0000256" key="7">
    <source>
        <dbReference type="ARBA" id="ARBA00048696"/>
    </source>
</evidence>
<dbReference type="PROSITE" id="PS51459">
    <property type="entry name" value="FIDO"/>
    <property type="match status" value="1"/>
</dbReference>
<dbReference type="EMBL" id="MWUE01000005">
    <property type="protein sequence ID" value="OQP35653.1"/>
    <property type="molecule type" value="Genomic_DNA"/>
</dbReference>
<dbReference type="EC" id="2.7.7.108" evidence="5"/>
<accession>A0A1V9DP73</accession>
<sequence>MVPNSAVARDPYLWQNDDVLKNRLDIHDAAQLRKAELAFSAARLATLELGPATIGLPFLCHIHRTLFQDVYAWAGELRTIDIWRDDTPFCHFEYIEKEGNALMDALEEEEGLRNLEPQAFVERIAHYYCEINMLHPFREGNGRAQRIFFEQLALHAGYFLEWQHAEAQAWREANQAAAGGDLAPLEALFAQVVSRASL</sequence>
<comment type="catalytic activity">
    <reaction evidence="7">
        <text>L-tyrosyl-[protein] + ATP = O-(5'-adenylyl)-L-tyrosyl-[protein] + diphosphate</text>
        <dbReference type="Rhea" id="RHEA:54288"/>
        <dbReference type="Rhea" id="RHEA-COMP:10136"/>
        <dbReference type="Rhea" id="RHEA-COMP:13846"/>
        <dbReference type="ChEBI" id="CHEBI:30616"/>
        <dbReference type="ChEBI" id="CHEBI:33019"/>
        <dbReference type="ChEBI" id="CHEBI:46858"/>
        <dbReference type="ChEBI" id="CHEBI:83624"/>
        <dbReference type="EC" id="2.7.7.108"/>
    </reaction>
</comment>
<dbReference type="Proteomes" id="UP000192769">
    <property type="component" value="Unassembled WGS sequence"/>
</dbReference>
<evidence type="ECO:0000256" key="2">
    <source>
        <dbReference type="ARBA" id="ARBA00022695"/>
    </source>
</evidence>
<keyword evidence="1" id="KW-0808">Transferase</keyword>
<dbReference type="Gene3D" id="1.10.3290.10">
    <property type="entry name" value="Fido-like domain"/>
    <property type="match status" value="1"/>
</dbReference>
<dbReference type="PANTHER" id="PTHR39560:SF1">
    <property type="entry name" value="PROTEIN ADENYLYLTRANSFERASE FIC-RELATED"/>
    <property type="match status" value="1"/>
</dbReference>
<gene>
    <name evidence="9" type="ORF">B2J69_03900</name>
</gene>
<dbReference type="PANTHER" id="PTHR39560">
    <property type="entry name" value="PROTEIN ADENYLYLTRANSFERASE FIC-RELATED"/>
    <property type="match status" value="1"/>
</dbReference>
<evidence type="ECO:0000256" key="6">
    <source>
        <dbReference type="ARBA" id="ARBA00047939"/>
    </source>
</evidence>
<keyword evidence="10" id="KW-1185">Reference proteome</keyword>
<organism evidence="9 10">
    <name type="scientific">Pantoea latae</name>
    <dbReference type="NCBI Taxonomy" id="1964541"/>
    <lineage>
        <taxon>Bacteria</taxon>
        <taxon>Pseudomonadati</taxon>
        <taxon>Pseudomonadota</taxon>
        <taxon>Gammaproteobacteria</taxon>
        <taxon>Enterobacterales</taxon>
        <taxon>Erwiniaceae</taxon>
        <taxon>Pantoea</taxon>
    </lineage>
</organism>
<evidence type="ECO:0000256" key="5">
    <source>
        <dbReference type="ARBA" id="ARBA00034531"/>
    </source>
</evidence>
<evidence type="ECO:0000256" key="1">
    <source>
        <dbReference type="ARBA" id="ARBA00022679"/>
    </source>
</evidence>
<dbReference type="NCBIfam" id="NF007672">
    <property type="entry name" value="PRK10347.1"/>
    <property type="match status" value="1"/>
</dbReference>
<evidence type="ECO:0000313" key="9">
    <source>
        <dbReference type="EMBL" id="OQP35653.1"/>
    </source>
</evidence>
<dbReference type="GO" id="GO:0005524">
    <property type="term" value="F:ATP binding"/>
    <property type="evidence" value="ECO:0007669"/>
    <property type="project" value="UniProtKB-KW"/>
</dbReference>
<dbReference type="SUPFAM" id="SSF140931">
    <property type="entry name" value="Fic-like"/>
    <property type="match status" value="1"/>
</dbReference>
<proteinExistence type="predicted"/>
<evidence type="ECO:0000256" key="4">
    <source>
        <dbReference type="ARBA" id="ARBA00022840"/>
    </source>
</evidence>
<evidence type="ECO:0000256" key="3">
    <source>
        <dbReference type="ARBA" id="ARBA00022741"/>
    </source>
</evidence>
<dbReference type="OrthoDB" id="9807853at2"/>
<keyword evidence="3" id="KW-0547">Nucleotide-binding</keyword>
<dbReference type="GO" id="GO:0051302">
    <property type="term" value="P:regulation of cell division"/>
    <property type="evidence" value="ECO:0007669"/>
    <property type="project" value="TreeGrafter"/>
</dbReference>